<proteinExistence type="predicted"/>
<evidence type="ECO:0000313" key="4">
    <source>
        <dbReference type="EnsemblPlants" id="AUR62022434-RA:cds"/>
    </source>
</evidence>
<evidence type="ECO:0000256" key="1">
    <source>
        <dbReference type="ARBA" id="ARBA00022737"/>
    </source>
</evidence>
<keyword evidence="2" id="KW-1133">Transmembrane helix</keyword>
<dbReference type="EnsemblPlants" id="AUR62022434-RA">
    <property type="protein sequence ID" value="AUR62022434-RA:cds"/>
    <property type="gene ID" value="AUR62022434"/>
</dbReference>
<accession>A0A803M2I6</accession>
<reference evidence="4" key="1">
    <citation type="journal article" date="2017" name="Nature">
        <title>The genome of Chenopodium quinoa.</title>
        <authorList>
            <person name="Jarvis D.E."/>
            <person name="Ho Y.S."/>
            <person name="Lightfoot D.J."/>
            <person name="Schmoeckel S.M."/>
            <person name="Li B."/>
            <person name="Borm T.J.A."/>
            <person name="Ohyanagi H."/>
            <person name="Mineta K."/>
            <person name="Michell C.T."/>
            <person name="Saber N."/>
            <person name="Kharbatia N.M."/>
            <person name="Rupper R.R."/>
            <person name="Sharp A.R."/>
            <person name="Dally N."/>
            <person name="Boughton B.A."/>
            <person name="Woo Y.H."/>
            <person name="Gao G."/>
            <person name="Schijlen E.G.W.M."/>
            <person name="Guo X."/>
            <person name="Momin A.A."/>
            <person name="Negrao S."/>
            <person name="Al-Babili S."/>
            <person name="Gehring C."/>
            <person name="Roessner U."/>
            <person name="Jung C."/>
            <person name="Murphy K."/>
            <person name="Arold S.T."/>
            <person name="Gojobori T."/>
            <person name="van der Linden C.G."/>
            <person name="van Loo E.N."/>
            <person name="Jellen E.N."/>
            <person name="Maughan P.J."/>
            <person name="Tester M."/>
        </authorList>
    </citation>
    <scope>NUCLEOTIDE SEQUENCE [LARGE SCALE GENOMIC DNA]</scope>
    <source>
        <strain evidence="4">cv. PI 614886</strain>
    </source>
</reference>
<reference evidence="4" key="2">
    <citation type="submission" date="2021-03" db="UniProtKB">
        <authorList>
            <consortium name="EnsemblPlants"/>
        </authorList>
    </citation>
    <scope>IDENTIFICATION</scope>
</reference>
<keyword evidence="2" id="KW-0812">Transmembrane</keyword>
<dbReference type="Gramene" id="AUR62022434-RA">
    <property type="protein sequence ID" value="AUR62022434-RA:cds"/>
    <property type="gene ID" value="AUR62022434"/>
</dbReference>
<keyword evidence="1" id="KW-0677">Repeat</keyword>
<keyword evidence="2" id="KW-0472">Membrane</keyword>
<dbReference type="PANTHER" id="PTHR31425:SF50">
    <property type="entry name" value="FT-INTERACTING PROTEIN 3-RELATED"/>
    <property type="match status" value="1"/>
</dbReference>
<evidence type="ECO:0000256" key="2">
    <source>
        <dbReference type="SAM" id="Phobius"/>
    </source>
</evidence>
<dbReference type="PANTHER" id="PTHR31425">
    <property type="entry name" value="PHOSPHORIBOSYLANTHRANILATE TRANSFERASE ISOFORM 1"/>
    <property type="match status" value="1"/>
</dbReference>
<dbReference type="Pfam" id="PF08372">
    <property type="entry name" value="PRT_C"/>
    <property type="match status" value="1"/>
</dbReference>
<protein>
    <recommendedName>
        <fullName evidence="3">Multiple C2 domain-containing protein</fullName>
    </recommendedName>
</protein>
<keyword evidence="5" id="KW-1185">Reference proteome</keyword>
<evidence type="ECO:0000259" key="3">
    <source>
        <dbReference type="Pfam" id="PF08372"/>
    </source>
</evidence>
<dbReference type="Proteomes" id="UP000596660">
    <property type="component" value="Unplaced"/>
</dbReference>
<evidence type="ECO:0000313" key="5">
    <source>
        <dbReference type="Proteomes" id="UP000596660"/>
    </source>
</evidence>
<name>A0A803M2I6_CHEQI</name>
<feature type="transmembrane region" description="Helical" evidence="2">
    <location>
        <begin position="294"/>
        <end position="312"/>
    </location>
</feature>
<dbReference type="InterPro" id="IPR047259">
    <property type="entry name" value="QUIRKY-like"/>
</dbReference>
<dbReference type="AlphaFoldDB" id="A0A803M2I6"/>
<organism evidence="4 5">
    <name type="scientific">Chenopodium quinoa</name>
    <name type="common">Quinoa</name>
    <dbReference type="NCBI Taxonomy" id="63459"/>
    <lineage>
        <taxon>Eukaryota</taxon>
        <taxon>Viridiplantae</taxon>
        <taxon>Streptophyta</taxon>
        <taxon>Embryophyta</taxon>
        <taxon>Tracheophyta</taxon>
        <taxon>Spermatophyta</taxon>
        <taxon>Magnoliopsida</taxon>
        <taxon>eudicotyledons</taxon>
        <taxon>Gunneridae</taxon>
        <taxon>Pentapetalae</taxon>
        <taxon>Caryophyllales</taxon>
        <taxon>Chenopodiaceae</taxon>
        <taxon>Chenopodioideae</taxon>
        <taxon>Atripliceae</taxon>
        <taxon>Chenopodium</taxon>
    </lineage>
</organism>
<sequence length="454" mass="52943">MSRRSIQWDQVFAFSKDQVRASFAEVVIKDKTTLGDEFIGKLPNFDLNQTPKFNPQNHLAPQWYRLAWHSDAALIAGEYLLPKLWYVRVNVIEAQALVLSVSHQCPKLQVLAVLGNQTFRATSIEDIGGLGRHEILGRCTISLQQQEKRLDHRPLNEHHRWEVFDPFTVITIAVFDDYHFHGYGGANDSSMGKGWRRQGNRTGGKVHLYIMDKHVATLFKTSAPFFFHYIHPLNVQQLDTLRDIATEIISNRLGKAEPPLKKEIVDYMLDVDLNIWSLRKSKANFLKSHEFSEMALPSIIFFSLFLIDIWNYRWRRAWHPPHMDSHLSLDDIDDPDDLDEEFDTFPTSQPSYTVKIRYDCLRSKGSRIQAELEKWATLSERFQSLITWADPRATPIYLLFCICTSVLVYFIEFRIIAAILGFYLLRHPWLRIIKFPKALVNFFTRLSSKADYMF</sequence>
<feature type="transmembrane region" description="Helical" evidence="2">
    <location>
        <begin position="396"/>
        <end position="425"/>
    </location>
</feature>
<feature type="domain" description="Multiple C2" evidence="3">
    <location>
        <begin position="300"/>
        <end position="454"/>
    </location>
</feature>
<dbReference type="InterPro" id="IPR013583">
    <property type="entry name" value="MCTP_C"/>
</dbReference>